<accession>A0ABV2DCX9</accession>
<dbReference type="EMBL" id="JBEWSZ010000001">
    <property type="protein sequence ID" value="MET2827834.1"/>
    <property type="molecule type" value="Genomic_DNA"/>
</dbReference>
<gene>
    <name evidence="1" type="ORF">ABVQ20_12700</name>
</gene>
<evidence type="ECO:0000313" key="1">
    <source>
        <dbReference type="EMBL" id="MET2827834.1"/>
    </source>
</evidence>
<sequence length="51" mass="5990">MLRFLIRLGAIYAAFQIGREYGRKETEVMLLPPVDYERRPTSRNEAEFGEV</sequence>
<keyword evidence="2" id="KW-1185">Reference proteome</keyword>
<comment type="caution">
    <text evidence="1">The sequence shown here is derived from an EMBL/GenBank/DDBJ whole genome shotgun (WGS) entry which is preliminary data.</text>
</comment>
<name>A0ABV2DCX9_9HYPH</name>
<dbReference type="RefSeq" id="WP_354459843.1">
    <property type="nucleotide sequence ID" value="NZ_JBEWSZ010000001.1"/>
</dbReference>
<protein>
    <submittedName>
        <fullName evidence="1">Uncharacterized protein</fullName>
    </submittedName>
</protein>
<evidence type="ECO:0000313" key="2">
    <source>
        <dbReference type="Proteomes" id="UP001548832"/>
    </source>
</evidence>
<organism evidence="1 2">
    <name type="scientific">Mesorhizobium shangrilense</name>
    <dbReference type="NCBI Taxonomy" id="460060"/>
    <lineage>
        <taxon>Bacteria</taxon>
        <taxon>Pseudomonadati</taxon>
        <taxon>Pseudomonadota</taxon>
        <taxon>Alphaproteobacteria</taxon>
        <taxon>Hyphomicrobiales</taxon>
        <taxon>Phyllobacteriaceae</taxon>
        <taxon>Mesorhizobium</taxon>
    </lineage>
</organism>
<reference evidence="1 2" key="1">
    <citation type="submission" date="2024-06" db="EMBL/GenBank/DDBJ databases">
        <authorList>
            <person name="Kim D.-U."/>
        </authorList>
    </citation>
    <scope>NUCLEOTIDE SEQUENCE [LARGE SCALE GENOMIC DNA]</scope>
    <source>
        <strain evidence="1 2">KACC15460</strain>
    </source>
</reference>
<proteinExistence type="predicted"/>
<dbReference type="Proteomes" id="UP001548832">
    <property type="component" value="Unassembled WGS sequence"/>
</dbReference>